<protein>
    <recommendedName>
        <fullName evidence="4">DUF4864 domain-containing protein</fullName>
    </recommendedName>
</protein>
<sequence>MLYPIELRARSAGRRRRPVVRRAEPSRCPAPMASPNFIVPTRNETCGPRMGEGPCPAPAFRPPPAAPSPCRTTKNGEAIMGLVCDVAGRVLALLFLLAMPAFAQAQTGNAAGDADNTAIVGNADGSAIVGVIQKQLDAFQGDRAAEAFGYASPAIQQMFGTPDNFLAMVRQGYPPVYRPRSVDFRDLVTTEGRVVQKVLFVGPDGVPVVAEYFMQRQPDGSWRIDGCRLERSGDESA</sequence>
<evidence type="ECO:0000313" key="2">
    <source>
        <dbReference type="EMBL" id="OWJ56887.1"/>
    </source>
</evidence>
<feature type="region of interest" description="Disordered" evidence="1">
    <location>
        <begin position="14"/>
        <end position="34"/>
    </location>
</feature>
<organism evidence="2 3">
    <name type="scientific">Inquilinus limosus</name>
    <dbReference type="NCBI Taxonomy" id="171674"/>
    <lineage>
        <taxon>Bacteria</taxon>
        <taxon>Pseudomonadati</taxon>
        <taxon>Pseudomonadota</taxon>
        <taxon>Alphaproteobacteria</taxon>
        <taxon>Rhodospirillales</taxon>
        <taxon>Rhodospirillaceae</taxon>
        <taxon>Inquilinus</taxon>
    </lineage>
</organism>
<dbReference type="Pfam" id="PF16156">
    <property type="entry name" value="DUF4864"/>
    <property type="match status" value="1"/>
</dbReference>
<accession>A0A211YVL4</accession>
<evidence type="ECO:0008006" key="4">
    <source>
        <dbReference type="Google" id="ProtNLM"/>
    </source>
</evidence>
<keyword evidence="3" id="KW-1185">Reference proteome</keyword>
<reference evidence="3" key="1">
    <citation type="submission" date="2017-05" db="EMBL/GenBank/DDBJ databases">
        <authorList>
            <person name="Macchi M."/>
            <person name="Festa S."/>
            <person name="Coppotelli B.M."/>
            <person name="Morelli I.S."/>
        </authorList>
    </citation>
    <scope>NUCLEOTIDE SEQUENCE [LARGE SCALE GENOMIC DNA]</scope>
    <source>
        <strain evidence="3">I</strain>
    </source>
</reference>
<dbReference type="STRING" id="1122125.GCA_000423185_04045"/>
<gene>
    <name evidence="2" type="ORF">BWR60_34595</name>
</gene>
<evidence type="ECO:0000313" key="3">
    <source>
        <dbReference type="Proteomes" id="UP000196655"/>
    </source>
</evidence>
<evidence type="ECO:0000256" key="1">
    <source>
        <dbReference type="SAM" id="MobiDB-lite"/>
    </source>
</evidence>
<dbReference type="AlphaFoldDB" id="A0A211YVL4"/>
<proteinExistence type="predicted"/>
<dbReference type="EMBL" id="NHON01000157">
    <property type="protein sequence ID" value="OWJ56887.1"/>
    <property type="molecule type" value="Genomic_DNA"/>
</dbReference>
<dbReference type="OrthoDB" id="9130422at2"/>
<dbReference type="Proteomes" id="UP000196655">
    <property type="component" value="Unassembled WGS sequence"/>
</dbReference>
<comment type="caution">
    <text evidence="2">The sequence shown here is derived from an EMBL/GenBank/DDBJ whole genome shotgun (WGS) entry which is preliminary data.</text>
</comment>
<name>A0A211YVL4_9PROT</name>
<dbReference type="InterPro" id="IPR032347">
    <property type="entry name" value="DUF4864"/>
</dbReference>